<gene>
    <name evidence="1" type="ORF">GH714_039899</name>
</gene>
<dbReference type="Proteomes" id="UP000467840">
    <property type="component" value="Chromosome 9"/>
</dbReference>
<dbReference type="AlphaFoldDB" id="A0A6A6M6R2"/>
<reference evidence="1 2" key="1">
    <citation type="journal article" date="2020" name="Mol. Plant">
        <title>The Chromosome-Based Rubber Tree Genome Provides New Insights into Spurge Genome Evolution and Rubber Biosynthesis.</title>
        <authorList>
            <person name="Liu J."/>
            <person name="Shi C."/>
            <person name="Shi C.C."/>
            <person name="Li W."/>
            <person name="Zhang Q.J."/>
            <person name="Zhang Y."/>
            <person name="Li K."/>
            <person name="Lu H.F."/>
            <person name="Shi C."/>
            <person name="Zhu S.T."/>
            <person name="Xiao Z.Y."/>
            <person name="Nan H."/>
            <person name="Yue Y."/>
            <person name="Zhu X.G."/>
            <person name="Wu Y."/>
            <person name="Hong X.N."/>
            <person name="Fan G.Y."/>
            <person name="Tong Y."/>
            <person name="Zhang D."/>
            <person name="Mao C.L."/>
            <person name="Liu Y.L."/>
            <person name="Hao S.J."/>
            <person name="Liu W.Q."/>
            <person name="Lv M.Q."/>
            <person name="Zhang H.B."/>
            <person name="Liu Y."/>
            <person name="Hu-Tang G.R."/>
            <person name="Wang J.P."/>
            <person name="Wang J.H."/>
            <person name="Sun Y.H."/>
            <person name="Ni S.B."/>
            <person name="Chen W.B."/>
            <person name="Zhang X.C."/>
            <person name="Jiao Y.N."/>
            <person name="Eichler E.E."/>
            <person name="Li G.H."/>
            <person name="Liu X."/>
            <person name="Gao L.Z."/>
        </authorList>
    </citation>
    <scope>NUCLEOTIDE SEQUENCE [LARGE SCALE GENOMIC DNA]</scope>
    <source>
        <strain evidence="2">cv. GT1</strain>
        <tissue evidence="1">Leaf</tissue>
    </source>
</reference>
<accession>A0A6A6M6R2</accession>
<sequence length="108" mass="12293">MADRPLLPLIDLRSPAILAISMEVMVEEEKEKLMGAGVVQSLAKELRLTEDHQLPTLSWYSYRCENSAHKLSFHPKAPHEDETLCWQLRITDMTSGSDNEICHVDCID</sequence>
<keyword evidence="2" id="KW-1185">Reference proteome</keyword>
<evidence type="ECO:0000313" key="1">
    <source>
        <dbReference type="EMBL" id="KAF2308285.1"/>
    </source>
</evidence>
<proteinExistence type="predicted"/>
<evidence type="ECO:0000313" key="2">
    <source>
        <dbReference type="Proteomes" id="UP000467840"/>
    </source>
</evidence>
<organism evidence="1 2">
    <name type="scientific">Hevea brasiliensis</name>
    <name type="common">Para rubber tree</name>
    <name type="synonym">Siphonia brasiliensis</name>
    <dbReference type="NCBI Taxonomy" id="3981"/>
    <lineage>
        <taxon>Eukaryota</taxon>
        <taxon>Viridiplantae</taxon>
        <taxon>Streptophyta</taxon>
        <taxon>Embryophyta</taxon>
        <taxon>Tracheophyta</taxon>
        <taxon>Spermatophyta</taxon>
        <taxon>Magnoliopsida</taxon>
        <taxon>eudicotyledons</taxon>
        <taxon>Gunneridae</taxon>
        <taxon>Pentapetalae</taxon>
        <taxon>rosids</taxon>
        <taxon>fabids</taxon>
        <taxon>Malpighiales</taxon>
        <taxon>Euphorbiaceae</taxon>
        <taxon>Crotonoideae</taxon>
        <taxon>Micrandreae</taxon>
        <taxon>Hevea</taxon>
    </lineage>
</organism>
<dbReference type="EMBL" id="JAAGAX010000008">
    <property type="protein sequence ID" value="KAF2308285.1"/>
    <property type="molecule type" value="Genomic_DNA"/>
</dbReference>
<comment type="caution">
    <text evidence="1">The sequence shown here is derived from an EMBL/GenBank/DDBJ whole genome shotgun (WGS) entry which is preliminary data.</text>
</comment>
<protein>
    <submittedName>
        <fullName evidence="1">Uncharacterized protein</fullName>
    </submittedName>
</protein>
<name>A0A6A6M6R2_HEVBR</name>